<organism evidence="1 2">
    <name type="scientific">Caerostris extrusa</name>
    <name type="common">Bark spider</name>
    <name type="synonym">Caerostris bankana</name>
    <dbReference type="NCBI Taxonomy" id="172846"/>
    <lineage>
        <taxon>Eukaryota</taxon>
        <taxon>Metazoa</taxon>
        <taxon>Ecdysozoa</taxon>
        <taxon>Arthropoda</taxon>
        <taxon>Chelicerata</taxon>
        <taxon>Arachnida</taxon>
        <taxon>Araneae</taxon>
        <taxon>Araneomorphae</taxon>
        <taxon>Entelegynae</taxon>
        <taxon>Araneoidea</taxon>
        <taxon>Araneidae</taxon>
        <taxon>Caerostris</taxon>
    </lineage>
</organism>
<comment type="caution">
    <text evidence="1">The sequence shown here is derived from an EMBL/GenBank/DDBJ whole genome shotgun (WGS) entry which is preliminary data.</text>
</comment>
<evidence type="ECO:0000313" key="2">
    <source>
        <dbReference type="Proteomes" id="UP001054945"/>
    </source>
</evidence>
<gene>
    <name evidence="1" type="ORF">CEXT_595141</name>
</gene>
<reference evidence="1 2" key="1">
    <citation type="submission" date="2021-06" db="EMBL/GenBank/DDBJ databases">
        <title>Caerostris extrusa draft genome.</title>
        <authorList>
            <person name="Kono N."/>
            <person name="Arakawa K."/>
        </authorList>
    </citation>
    <scope>NUCLEOTIDE SEQUENCE [LARGE SCALE GENOMIC DNA]</scope>
</reference>
<protein>
    <submittedName>
        <fullName evidence="1">Uncharacterized protein</fullName>
    </submittedName>
</protein>
<dbReference type="EMBL" id="BPLR01004652">
    <property type="protein sequence ID" value="GIX96462.1"/>
    <property type="molecule type" value="Genomic_DNA"/>
</dbReference>
<keyword evidence="2" id="KW-1185">Reference proteome</keyword>
<name>A0AAV4PMN6_CAEEX</name>
<evidence type="ECO:0000313" key="1">
    <source>
        <dbReference type="EMBL" id="GIX96462.1"/>
    </source>
</evidence>
<sequence length="74" mass="8101">MLPRCGWLAARDWTRSGFSLFKENLFWGGGGITKSEDKSIDDDDSSSCSSNLSNSIKTVYLNCPAAVTVTHLKN</sequence>
<accession>A0AAV4PMN6</accession>
<dbReference type="Proteomes" id="UP001054945">
    <property type="component" value="Unassembled WGS sequence"/>
</dbReference>
<dbReference type="AlphaFoldDB" id="A0AAV4PMN6"/>
<proteinExistence type="predicted"/>